<protein>
    <recommendedName>
        <fullName evidence="3">Orc1-like AAA ATPase domain-containing protein</fullName>
    </recommendedName>
</protein>
<proteinExistence type="predicted"/>
<evidence type="ECO:0000259" key="3">
    <source>
        <dbReference type="Pfam" id="PF13191"/>
    </source>
</evidence>
<dbReference type="GO" id="GO:0005524">
    <property type="term" value="F:ATP binding"/>
    <property type="evidence" value="ECO:0007669"/>
    <property type="project" value="UniProtKB-KW"/>
</dbReference>
<name>A0A938B4V2_UNCTE</name>
<dbReference type="Proteomes" id="UP000712673">
    <property type="component" value="Unassembled WGS sequence"/>
</dbReference>
<dbReference type="PANTHER" id="PTHR16305">
    <property type="entry name" value="TESTICULAR SOLUBLE ADENYLYL CYCLASE"/>
    <property type="match status" value="1"/>
</dbReference>
<evidence type="ECO:0000256" key="1">
    <source>
        <dbReference type="ARBA" id="ARBA00022741"/>
    </source>
</evidence>
<evidence type="ECO:0000256" key="2">
    <source>
        <dbReference type="ARBA" id="ARBA00022840"/>
    </source>
</evidence>
<dbReference type="InterPro" id="IPR041664">
    <property type="entry name" value="AAA_16"/>
</dbReference>
<dbReference type="GO" id="GO:0004016">
    <property type="term" value="F:adenylate cyclase activity"/>
    <property type="evidence" value="ECO:0007669"/>
    <property type="project" value="TreeGrafter"/>
</dbReference>
<organism evidence="4 5">
    <name type="scientific">Tectimicrobiota bacterium</name>
    <dbReference type="NCBI Taxonomy" id="2528274"/>
    <lineage>
        <taxon>Bacteria</taxon>
        <taxon>Pseudomonadati</taxon>
        <taxon>Nitrospinota/Tectimicrobiota group</taxon>
        <taxon>Candidatus Tectimicrobiota</taxon>
    </lineage>
</organism>
<reference evidence="4" key="1">
    <citation type="submission" date="2019-03" db="EMBL/GenBank/DDBJ databases">
        <title>Lake Tanganyika Metagenome-Assembled Genomes (MAGs).</title>
        <authorList>
            <person name="Tran P."/>
        </authorList>
    </citation>
    <scope>NUCLEOTIDE SEQUENCE</scope>
    <source>
        <strain evidence="4">K_DeepCast_65m_m2_066</strain>
    </source>
</reference>
<keyword evidence="2" id="KW-0067">ATP-binding</keyword>
<dbReference type="InterPro" id="IPR027417">
    <property type="entry name" value="P-loop_NTPase"/>
</dbReference>
<gene>
    <name evidence="4" type="ORF">FJZ47_14980</name>
</gene>
<dbReference type="PANTHER" id="PTHR16305:SF28">
    <property type="entry name" value="GUANYLATE CYCLASE DOMAIN-CONTAINING PROTEIN"/>
    <property type="match status" value="1"/>
</dbReference>
<dbReference type="EMBL" id="VGLS01000477">
    <property type="protein sequence ID" value="MBM3225088.1"/>
    <property type="molecule type" value="Genomic_DNA"/>
</dbReference>
<dbReference type="GO" id="GO:0005737">
    <property type="term" value="C:cytoplasm"/>
    <property type="evidence" value="ECO:0007669"/>
    <property type="project" value="TreeGrafter"/>
</dbReference>
<evidence type="ECO:0000313" key="5">
    <source>
        <dbReference type="Proteomes" id="UP000712673"/>
    </source>
</evidence>
<feature type="domain" description="Orc1-like AAA ATPase" evidence="3">
    <location>
        <begin position="13"/>
        <end position="186"/>
    </location>
</feature>
<dbReference type="AlphaFoldDB" id="A0A938B4V2"/>
<dbReference type="SUPFAM" id="SSF52540">
    <property type="entry name" value="P-loop containing nucleoside triphosphate hydrolases"/>
    <property type="match status" value="1"/>
</dbReference>
<evidence type="ECO:0000313" key="4">
    <source>
        <dbReference type="EMBL" id="MBM3225088.1"/>
    </source>
</evidence>
<accession>A0A938B4V2</accession>
<dbReference type="Pfam" id="PF13191">
    <property type="entry name" value="AAA_16"/>
    <property type="match status" value="1"/>
</dbReference>
<sequence length="358" mass="39908">MWGVIRSWRSCARLLARAGGGHGQVVAGVGEAGVGKSRLLYECTRSHHLHGWLLLASHAVSYGKATAYLPVIDLLKSYFQIVPQDDARRRREQVTGKLLTLDRALEPMLPALLALLEVPVEDPQWQAFDPPQRRRRTLEAIKHLLLRESQVQPLCLVCEDLHWIDTETQALLDSLVESLPTARLLLLVNYRPEYQHGWGSKTYYTQLRLDPLPPASADELLQALLGHDPSLAPLTPLLIARTQGNPFFLEESVHTLVETGVLRGARGAYRLAQPLESLQVPATVLAVLAARIDRLPAEEKRLLQTAAVIGTEVPGRCYRPLPMRPRRPCTAAWHTCKPPSFSTKPICFRSVRTPSSTP</sequence>
<comment type="caution">
    <text evidence="4">The sequence shown here is derived from an EMBL/GenBank/DDBJ whole genome shotgun (WGS) entry which is preliminary data.</text>
</comment>
<keyword evidence="1" id="KW-0547">Nucleotide-binding</keyword>